<keyword evidence="3" id="KW-1185">Reference proteome</keyword>
<dbReference type="InterPro" id="IPR000601">
    <property type="entry name" value="PKD_dom"/>
</dbReference>
<feature type="domain" description="PKD" evidence="1">
    <location>
        <begin position="555"/>
        <end position="593"/>
    </location>
</feature>
<dbReference type="SUPFAM" id="SSF49299">
    <property type="entry name" value="PKD domain"/>
    <property type="match status" value="1"/>
</dbReference>
<evidence type="ECO:0000259" key="1">
    <source>
        <dbReference type="PROSITE" id="PS50093"/>
    </source>
</evidence>
<dbReference type="Proteomes" id="UP001501508">
    <property type="component" value="Unassembled WGS sequence"/>
</dbReference>
<dbReference type="InterPro" id="IPR035986">
    <property type="entry name" value="PKD_dom_sf"/>
</dbReference>
<reference evidence="3" key="1">
    <citation type="journal article" date="2019" name="Int. J. Syst. Evol. Microbiol.">
        <title>The Global Catalogue of Microorganisms (GCM) 10K type strain sequencing project: providing services to taxonomists for standard genome sequencing and annotation.</title>
        <authorList>
            <consortium name="The Broad Institute Genomics Platform"/>
            <consortium name="The Broad Institute Genome Sequencing Center for Infectious Disease"/>
            <person name="Wu L."/>
            <person name="Ma J."/>
        </authorList>
    </citation>
    <scope>NUCLEOTIDE SEQUENCE [LARGE SCALE GENOMIC DNA]</scope>
    <source>
        <strain evidence="3">JCM 31920</strain>
    </source>
</reference>
<proteinExistence type="predicted"/>
<dbReference type="Pfam" id="PF00801">
    <property type="entry name" value="PKD"/>
    <property type="match status" value="1"/>
</dbReference>
<dbReference type="EMBL" id="BAABEY010000033">
    <property type="protein sequence ID" value="GAA4445360.1"/>
    <property type="molecule type" value="Genomic_DNA"/>
</dbReference>
<comment type="caution">
    <text evidence="2">The sequence shown here is derived from an EMBL/GenBank/DDBJ whole genome shotgun (WGS) entry which is preliminary data.</text>
</comment>
<dbReference type="InterPro" id="IPR013783">
    <property type="entry name" value="Ig-like_fold"/>
</dbReference>
<sequence length="782" mass="86533">MLAVLHGCKHKDGQVPPEENTTEVGKVVISEMKQVVSKTLSARGGEVGIQDAESSLNGFKITVPDGAYTGGAEFSVSTAKVVRQNFGDEYKVLSPLISIAAPSGNSDDLITIEVPINLPNDHFAAAVFINEEGKPDLLPMVSLSEKNIVLAVNSFKDNAFFKEARTSSLIKLEFLIVGILDITLLSDNYSTAFEVGKDNWSFTNFGSIVAPKGYCNGASFSSLWYFNSKKESTGRTLSTYGAASNPPATLRPEDAEQLNASGIKYVSLMQGNAHDMNFIAAFYQTINYMNPIESHKNKIAYIYAAFCLKITGKPLYLTLIDRNNLSHFVLIVGKINNELEIADPNFPKEKRKVVYDPIKRNLLPYNSGSKADVASSYSGFMPLSYSSFSYRNILSSKWQELENGNIGHDKFPDFMYTIKTIGKEVTKTTLNQAAVNKIVCPFQIGISSIASQPRTKAKLINDKGKVIEISGNSLYNLPGGRQKIGILVSQDVTYENKVYEDTWADFRWFDIEVISEEQDFKNCQITTGEGISIEKAGETDKEYAFSLGATCSFPPKTVFFWDFGDGNTDEAVDKQTAKHKFSKVGDFTIRLRALPPGASDYIAKELKIRILPQYFVRFTVGSNEYLVPKYTGDAISFSNHTYGIRRESWPSLLAIYDDRKGSQSYSAFLSIDFYNNAFKGVGDYTIAAPLNEDIMLSPYASRTEFYASLPSKGPVLNAYITSTSGSSFLGKSGGNVKITKYEKGSIIEGTFEFVGDEYIKGLYTVRNQPIKGSFRVRPQFDN</sequence>
<dbReference type="Gene3D" id="2.60.40.10">
    <property type="entry name" value="Immunoglobulins"/>
    <property type="match status" value="1"/>
</dbReference>
<evidence type="ECO:0000313" key="3">
    <source>
        <dbReference type="Proteomes" id="UP001501508"/>
    </source>
</evidence>
<organism evidence="2 3">
    <name type="scientific">Ravibacter arvi</name>
    <dbReference type="NCBI Taxonomy" id="2051041"/>
    <lineage>
        <taxon>Bacteria</taxon>
        <taxon>Pseudomonadati</taxon>
        <taxon>Bacteroidota</taxon>
        <taxon>Cytophagia</taxon>
        <taxon>Cytophagales</taxon>
        <taxon>Spirosomataceae</taxon>
        <taxon>Ravibacter</taxon>
    </lineage>
</organism>
<name>A0ABP8M9P2_9BACT</name>
<dbReference type="CDD" id="cd00146">
    <property type="entry name" value="PKD"/>
    <property type="match status" value="1"/>
</dbReference>
<gene>
    <name evidence="2" type="ORF">GCM10023091_36940</name>
</gene>
<protein>
    <recommendedName>
        <fullName evidence="1">PKD domain-containing protein</fullName>
    </recommendedName>
</protein>
<dbReference type="PROSITE" id="PS50093">
    <property type="entry name" value="PKD"/>
    <property type="match status" value="1"/>
</dbReference>
<accession>A0ABP8M9P2</accession>
<evidence type="ECO:0000313" key="2">
    <source>
        <dbReference type="EMBL" id="GAA4445360.1"/>
    </source>
</evidence>